<dbReference type="EMBL" id="JAMBOP010000033">
    <property type="protein sequence ID" value="MCM3738010.1"/>
    <property type="molecule type" value="Genomic_DNA"/>
</dbReference>
<evidence type="ECO:0000313" key="1">
    <source>
        <dbReference type="EMBL" id="MCM3738010.1"/>
    </source>
</evidence>
<proteinExistence type="predicted"/>
<organism evidence="1 2">
    <name type="scientific">Bacillus cytotoxicus</name>
    <dbReference type="NCBI Taxonomy" id="580165"/>
    <lineage>
        <taxon>Bacteria</taxon>
        <taxon>Bacillati</taxon>
        <taxon>Bacillota</taxon>
        <taxon>Bacilli</taxon>
        <taxon>Bacillales</taxon>
        <taxon>Bacillaceae</taxon>
        <taxon>Bacillus</taxon>
        <taxon>Bacillus cereus group</taxon>
    </lineage>
</organism>
<gene>
    <name evidence="1" type="ORF">M3215_20025</name>
</gene>
<comment type="caution">
    <text evidence="1">The sequence shown here is derived from an EMBL/GenBank/DDBJ whole genome shotgun (WGS) entry which is preliminary data.</text>
</comment>
<sequence length="304" mass="34918">MLCIPSSFKTTIQDVHGERGQQWIEKLPRTIQEIEEKLALQIIQPFSNLSYNYVCLARKENGEELVLKLGVPCEDLNNEIEALRYFQGEGAVTLLDSDLDYGFLLLEYLKPGMSLAQIDNEEKATTIIGETMKKLWKPVPTQYTFPSIEQWANGLQRLRVHFDGETGPLPKDLVGKAEDLFPQLIKTISKPLLLHGDLHHDNVLCMGEERWPAIDPKGVIGEAEYETIPYLRNHLFNKINPKKVLANRVQQLAEELQLDKERIIAWGLSHCILSSWWYFDSHGRVSEETMACARWFDELRASLK</sequence>
<dbReference type="Proteomes" id="UP001202289">
    <property type="component" value="Unassembled WGS sequence"/>
</dbReference>
<protein>
    <submittedName>
        <fullName evidence="1">Aminoglycoside phosphotransferase family protein</fullName>
    </submittedName>
</protein>
<name>A0ACC6AAU7_9BACI</name>
<reference evidence="1" key="1">
    <citation type="submission" date="2022-05" db="EMBL/GenBank/DDBJ databases">
        <title>Comparative Genomics of Spacecraft Associated Microbes.</title>
        <authorList>
            <person name="Tran M.T."/>
            <person name="Wright A."/>
            <person name="Seuylemezian A."/>
            <person name="Eisen J."/>
            <person name="Coil D."/>
        </authorList>
    </citation>
    <scope>NUCLEOTIDE SEQUENCE</scope>
    <source>
        <strain evidence="1">FAIRING 10M-2.2</strain>
    </source>
</reference>
<accession>A0ACC6AAU7</accession>
<keyword evidence="2" id="KW-1185">Reference proteome</keyword>
<evidence type="ECO:0000313" key="2">
    <source>
        <dbReference type="Proteomes" id="UP001202289"/>
    </source>
</evidence>